<accession>A0A7Y9PJN3</accession>
<name>A0A7Y9PJN3_9BACT</name>
<dbReference type="EMBL" id="JACCCW010000002">
    <property type="protein sequence ID" value="NYF80376.1"/>
    <property type="molecule type" value="Genomic_DNA"/>
</dbReference>
<sequence>MFARRPIPPPIQYLVAFLLVSAALVMMAVQHAAIGVFLPIRALLR</sequence>
<gene>
    <name evidence="1" type="ORF">HDF17_002696</name>
</gene>
<comment type="caution">
    <text evidence="1">The sequence shown here is derived from an EMBL/GenBank/DDBJ whole genome shotgun (WGS) entry which is preliminary data.</text>
</comment>
<evidence type="ECO:0000313" key="2">
    <source>
        <dbReference type="Proteomes" id="UP000589520"/>
    </source>
</evidence>
<reference evidence="1 2" key="1">
    <citation type="submission" date="2020-07" db="EMBL/GenBank/DDBJ databases">
        <title>Genomic Encyclopedia of Type Strains, Phase IV (KMG-V): Genome sequencing to study the core and pangenomes of soil and plant-associated prokaryotes.</title>
        <authorList>
            <person name="Whitman W."/>
        </authorList>
    </citation>
    <scope>NUCLEOTIDE SEQUENCE [LARGE SCALE GENOMIC DNA]</scope>
    <source>
        <strain evidence="1 2">X4EP2</strain>
    </source>
</reference>
<organism evidence="1 2">
    <name type="scientific">Granulicella arctica</name>
    <dbReference type="NCBI Taxonomy" id="940613"/>
    <lineage>
        <taxon>Bacteria</taxon>
        <taxon>Pseudomonadati</taxon>
        <taxon>Acidobacteriota</taxon>
        <taxon>Terriglobia</taxon>
        <taxon>Terriglobales</taxon>
        <taxon>Acidobacteriaceae</taxon>
        <taxon>Granulicella</taxon>
    </lineage>
</organism>
<proteinExistence type="predicted"/>
<dbReference type="Proteomes" id="UP000589520">
    <property type="component" value="Unassembled WGS sequence"/>
</dbReference>
<dbReference type="AlphaFoldDB" id="A0A7Y9PJN3"/>
<protein>
    <submittedName>
        <fullName evidence="1">Uncharacterized protein</fullName>
    </submittedName>
</protein>
<dbReference type="RefSeq" id="WP_179491716.1">
    <property type="nucleotide sequence ID" value="NZ_JACCCW010000002.1"/>
</dbReference>
<keyword evidence="2" id="KW-1185">Reference proteome</keyword>
<evidence type="ECO:0000313" key="1">
    <source>
        <dbReference type="EMBL" id="NYF80376.1"/>
    </source>
</evidence>